<dbReference type="EMBL" id="BNCJ01000013">
    <property type="protein sequence ID" value="GHF62152.1"/>
    <property type="molecule type" value="Genomic_DNA"/>
</dbReference>
<dbReference type="AlphaFoldDB" id="A0A8J3H0Y8"/>
<sequence length="275" mass="28700">MTDDRNADDLRRDWMKTSTIEDMVALVAGGGSGIGEAIAHAFAANGAKVVVADLRPDMADSVAADIQSKGGTAIAVSMDVCQQADIDAALAKIDSDLGRLDMLVNCAGVITPRPLVDADLASWRKSFEVNVEGALQLARSALPMLKKSPAASVVNVASLAGGRAYPNGGSYGTSKAALIHLSQTMGVEWAEHGVRVNVISPGSVLTPLLLANMSKATQAARAERIPLHRMGAPREVADLAVFLASPMASYITAQEICCDGGLSQALMVQKWQSDT</sequence>
<gene>
    <name evidence="3" type="ORF">GCM10017056_36890</name>
</gene>
<comment type="caution">
    <text evidence="3">The sequence shown here is derived from an EMBL/GenBank/DDBJ whole genome shotgun (WGS) entry which is preliminary data.</text>
</comment>
<evidence type="ECO:0000313" key="4">
    <source>
        <dbReference type="Proteomes" id="UP000626220"/>
    </source>
</evidence>
<comment type="similarity">
    <text evidence="1">Belongs to the short-chain dehydrogenases/reductases (SDR) family.</text>
</comment>
<dbReference type="SUPFAM" id="SSF51735">
    <property type="entry name" value="NAD(P)-binding Rossmann-fold domains"/>
    <property type="match status" value="1"/>
</dbReference>
<reference evidence="3" key="1">
    <citation type="journal article" date="2014" name="Int. J. Syst. Evol. Microbiol.">
        <title>Complete genome sequence of Corynebacterium casei LMG S-19264T (=DSM 44701T), isolated from a smear-ripened cheese.</title>
        <authorList>
            <consortium name="US DOE Joint Genome Institute (JGI-PGF)"/>
            <person name="Walter F."/>
            <person name="Albersmeier A."/>
            <person name="Kalinowski J."/>
            <person name="Ruckert C."/>
        </authorList>
    </citation>
    <scope>NUCLEOTIDE SEQUENCE</scope>
    <source>
        <strain evidence="3">KCTC 42650</strain>
    </source>
</reference>
<dbReference type="PRINTS" id="PR00081">
    <property type="entry name" value="GDHRDH"/>
</dbReference>
<dbReference type="Gene3D" id="3.40.50.720">
    <property type="entry name" value="NAD(P)-binding Rossmann-like Domain"/>
    <property type="match status" value="1"/>
</dbReference>
<organism evidence="3 4">
    <name type="scientific">Seohaeicola zhoushanensis</name>
    <dbReference type="NCBI Taxonomy" id="1569283"/>
    <lineage>
        <taxon>Bacteria</taxon>
        <taxon>Pseudomonadati</taxon>
        <taxon>Pseudomonadota</taxon>
        <taxon>Alphaproteobacteria</taxon>
        <taxon>Rhodobacterales</taxon>
        <taxon>Roseobacteraceae</taxon>
        <taxon>Seohaeicola</taxon>
    </lineage>
</organism>
<dbReference type="PROSITE" id="PS00061">
    <property type="entry name" value="ADH_SHORT"/>
    <property type="match status" value="1"/>
</dbReference>
<proteinExistence type="inferred from homology"/>
<keyword evidence="4" id="KW-1185">Reference proteome</keyword>
<dbReference type="RefSeq" id="WP_189681589.1">
    <property type="nucleotide sequence ID" value="NZ_BNCJ01000013.1"/>
</dbReference>
<accession>A0A8J3H0Y8</accession>
<dbReference type="Proteomes" id="UP000626220">
    <property type="component" value="Unassembled WGS sequence"/>
</dbReference>
<dbReference type="InterPro" id="IPR002347">
    <property type="entry name" value="SDR_fam"/>
</dbReference>
<evidence type="ECO:0000256" key="1">
    <source>
        <dbReference type="ARBA" id="ARBA00006484"/>
    </source>
</evidence>
<dbReference type="GO" id="GO:0016491">
    <property type="term" value="F:oxidoreductase activity"/>
    <property type="evidence" value="ECO:0007669"/>
    <property type="project" value="UniProtKB-KW"/>
</dbReference>
<reference evidence="3" key="2">
    <citation type="submission" date="2020-09" db="EMBL/GenBank/DDBJ databases">
        <authorList>
            <person name="Sun Q."/>
            <person name="Kim S."/>
        </authorList>
    </citation>
    <scope>NUCLEOTIDE SEQUENCE</scope>
    <source>
        <strain evidence="3">KCTC 42650</strain>
    </source>
</reference>
<evidence type="ECO:0000313" key="3">
    <source>
        <dbReference type="EMBL" id="GHF62152.1"/>
    </source>
</evidence>
<dbReference type="PANTHER" id="PTHR43669:SF3">
    <property type="entry name" value="ALCOHOL DEHYDROGENASE, PUTATIVE (AFU_ORTHOLOGUE AFUA_3G03445)-RELATED"/>
    <property type="match status" value="1"/>
</dbReference>
<dbReference type="CDD" id="cd05233">
    <property type="entry name" value="SDR_c"/>
    <property type="match status" value="1"/>
</dbReference>
<dbReference type="Pfam" id="PF13561">
    <property type="entry name" value="adh_short_C2"/>
    <property type="match status" value="1"/>
</dbReference>
<dbReference type="InterPro" id="IPR020904">
    <property type="entry name" value="Sc_DH/Rdtase_CS"/>
</dbReference>
<dbReference type="InterPro" id="IPR036291">
    <property type="entry name" value="NAD(P)-bd_dom_sf"/>
</dbReference>
<dbReference type="FunFam" id="3.40.50.720:FF:000084">
    <property type="entry name" value="Short-chain dehydrogenase reductase"/>
    <property type="match status" value="1"/>
</dbReference>
<evidence type="ECO:0000256" key="2">
    <source>
        <dbReference type="ARBA" id="ARBA00023002"/>
    </source>
</evidence>
<dbReference type="NCBIfam" id="NF005559">
    <property type="entry name" value="PRK07231.1"/>
    <property type="match status" value="1"/>
</dbReference>
<keyword evidence="2" id="KW-0560">Oxidoreductase</keyword>
<name>A0A8J3H0Y8_9RHOB</name>
<dbReference type="PANTHER" id="PTHR43669">
    <property type="entry name" value="5-KETO-D-GLUCONATE 5-REDUCTASE"/>
    <property type="match status" value="1"/>
</dbReference>
<dbReference type="PRINTS" id="PR00080">
    <property type="entry name" value="SDRFAMILY"/>
</dbReference>
<protein>
    <submittedName>
        <fullName evidence="3">Oxidoreductase</fullName>
    </submittedName>
</protein>